<dbReference type="InterPro" id="IPR009061">
    <property type="entry name" value="DNA-bd_dom_put_sf"/>
</dbReference>
<dbReference type="InterPro" id="IPR000551">
    <property type="entry name" value="MerR-type_HTH_dom"/>
</dbReference>
<proteinExistence type="predicted"/>
<protein>
    <submittedName>
        <fullName evidence="3">MerR family transcriptional regulator</fullName>
    </submittedName>
</protein>
<reference evidence="3 4" key="1">
    <citation type="submission" date="2020-10" db="EMBL/GenBank/DDBJ databases">
        <title>Ramlibacter sp. HM2 16S ribosomal RNA gene Genome sequencing and assembly.</title>
        <authorList>
            <person name="Kang M."/>
        </authorList>
    </citation>
    <scope>NUCLEOTIDE SEQUENCE [LARGE SCALE GENOMIC DNA]</scope>
    <source>
        <strain evidence="3 4">HM2</strain>
    </source>
</reference>
<name>A0ABR9S5K4_9BURK</name>
<evidence type="ECO:0000313" key="4">
    <source>
        <dbReference type="Proteomes" id="UP000806285"/>
    </source>
</evidence>
<evidence type="ECO:0000259" key="2">
    <source>
        <dbReference type="PROSITE" id="PS50937"/>
    </source>
</evidence>
<accession>A0ABR9S5K4</accession>
<gene>
    <name evidence="3" type="ORF">IM787_12200</name>
</gene>
<dbReference type="RefSeq" id="WP_193676909.1">
    <property type="nucleotide sequence ID" value="NZ_JADDIV010000003.1"/>
</dbReference>
<evidence type="ECO:0000313" key="3">
    <source>
        <dbReference type="EMBL" id="MBE7368312.1"/>
    </source>
</evidence>
<dbReference type="Pfam" id="PF13411">
    <property type="entry name" value="MerR_1"/>
    <property type="match status" value="1"/>
</dbReference>
<dbReference type="PROSITE" id="PS50937">
    <property type="entry name" value="HTH_MERR_2"/>
    <property type="match status" value="1"/>
</dbReference>
<feature type="domain" description="Guanylate cyclase" evidence="1">
    <location>
        <begin position="284"/>
        <end position="417"/>
    </location>
</feature>
<evidence type="ECO:0000259" key="1">
    <source>
        <dbReference type="PROSITE" id="PS50125"/>
    </source>
</evidence>
<dbReference type="InterPro" id="IPR001054">
    <property type="entry name" value="A/G_cyclase"/>
</dbReference>
<dbReference type="PROSITE" id="PS50125">
    <property type="entry name" value="GUANYLATE_CYCLASE_2"/>
    <property type="match status" value="1"/>
</dbReference>
<dbReference type="Gene3D" id="3.30.70.1230">
    <property type="entry name" value="Nucleotide cyclase"/>
    <property type="match status" value="1"/>
</dbReference>
<dbReference type="SUPFAM" id="SSF46955">
    <property type="entry name" value="Putative DNA-binding domain"/>
    <property type="match status" value="1"/>
</dbReference>
<dbReference type="Proteomes" id="UP000806285">
    <property type="component" value="Unassembled WGS sequence"/>
</dbReference>
<comment type="caution">
    <text evidence="3">The sequence shown here is derived from an EMBL/GenBank/DDBJ whole genome shotgun (WGS) entry which is preliminary data.</text>
</comment>
<dbReference type="Gene3D" id="1.10.1660.10">
    <property type="match status" value="1"/>
</dbReference>
<keyword evidence="4" id="KW-1185">Reference proteome</keyword>
<dbReference type="InterPro" id="IPR029787">
    <property type="entry name" value="Nucleotide_cyclase"/>
</dbReference>
<organism evidence="3 4">
    <name type="scientific">Ramlibacter pallidus</name>
    <dbReference type="NCBI Taxonomy" id="2780087"/>
    <lineage>
        <taxon>Bacteria</taxon>
        <taxon>Pseudomonadati</taxon>
        <taxon>Pseudomonadota</taxon>
        <taxon>Betaproteobacteria</taxon>
        <taxon>Burkholderiales</taxon>
        <taxon>Comamonadaceae</taxon>
        <taxon>Ramlibacter</taxon>
    </lineage>
</organism>
<dbReference type="EMBL" id="JADDIV010000003">
    <property type="protein sequence ID" value="MBE7368312.1"/>
    <property type="molecule type" value="Genomic_DNA"/>
</dbReference>
<dbReference type="SUPFAM" id="SSF55073">
    <property type="entry name" value="Nucleotide cyclase"/>
    <property type="match status" value="1"/>
</dbReference>
<feature type="domain" description="HTH merR-type" evidence="2">
    <location>
        <begin position="1"/>
        <end position="78"/>
    </location>
</feature>
<sequence>MLTSKEIIERTGISRATLNNYIASGLVPRPQVLPPGPRDGAAPRIGYFPDDTIARIEVIQRLKREGWTISRIAEHLSAHPPAAPESPVTPASAPIASLPIASAPARVPAAALAAPAPASPIDPALRLWLPQGRGAAYLVDHGLRIVWANDDARASGLSPLAGVTREGAGSILPHLLAVDAAGGRDALLRFHLEMARQRSAAAGDLLRDLPQHHAAAVENVYREVRDQEPRLVSHLRIPGSAAAPARLVYAVQFRDGVLFVYGALAEEAPSAPAPQAAPALTPVAVLVATLQEAHALWVRLTAQEYFELLNEIWAELDRIFRRHGGVRGTQSGEVLVCYFLPAGGGSYLWNALLAAQQSRDALRQVSRRWKQRKSWDVELSMNVGLDEGQEWIGGMGPAEQGSLRVLGDAADRAEQLSRASRLGAILVTRSFLGKVAPEELRRVTYGVPATDGSDGRVLFTFGRLADIAPASPVSGRFADLAVAELLDLQFPHNEPAPRGGA</sequence>